<dbReference type="EMBL" id="CAMPGE010003038">
    <property type="protein sequence ID" value="CAI2361861.1"/>
    <property type="molecule type" value="Genomic_DNA"/>
</dbReference>
<name>A0AAD1X8Q8_EUPCR</name>
<keyword evidence="2" id="KW-1185">Reference proteome</keyword>
<gene>
    <name evidence="1" type="ORF">ECRASSUSDP1_LOCUS3175</name>
</gene>
<organism evidence="1 2">
    <name type="scientific">Euplotes crassus</name>
    <dbReference type="NCBI Taxonomy" id="5936"/>
    <lineage>
        <taxon>Eukaryota</taxon>
        <taxon>Sar</taxon>
        <taxon>Alveolata</taxon>
        <taxon>Ciliophora</taxon>
        <taxon>Intramacronucleata</taxon>
        <taxon>Spirotrichea</taxon>
        <taxon>Hypotrichia</taxon>
        <taxon>Euplotida</taxon>
        <taxon>Euplotidae</taxon>
        <taxon>Moneuplotes</taxon>
    </lineage>
</organism>
<sequence>MEWKWRPYGPLGVSRRDTSKGRLKGVWCSANDGQDCKNQEWEEILGKIEVMDCERSGVCFYNKLSYTESVLESCLICWLYEQDFKNFARRNTSETLFGSLRQAKDSPSSTDFGVVGHWFIVFELSFGFSLEVAMKGLGGGIGIFGDRRCTEISPVGFTFVQSKSICELDCGIWNLRRGLCINERQICE</sequence>
<accession>A0AAD1X8Q8</accession>
<dbReference type="Proteomes" id="UP001295684">
    <property type="component" value="Unassembled WGS sequence"/>
</dbReference>
<reference evidence="1" key="1">
    <citation type="submission" date="2023-07" db="EMBL/GenBank/DDBJ databases">
        <authorList>
            <consortium name="AG Swart"/>
            <person name="Singh M."/>
            <person name="Singh A."/>
            <person name="Seah K."/>
            <person name="Emmerich C."/>
        </authorList>
    </citation>
    <scope>NUCLEOTIDE SEQUENCE</scope>
    <source>
        <strain evidence="1">DP1</strain>
    </source>
</reference>
<evidence type="ECO:0000313" key="2">
    <source>
        <dbReference type="Proteomes" id="UP001295684"/>
    </source>
</evidence>
<evidence type="ECO:0000313" key="1">
    <source>
        <dbReference type="EMBL" id="CAI2361861.1"/>
    </source>
</evidence>
<comment type="caution">
    <text evidence="1">The sequence shown here is derived from an EMBL/GenBank/DDBJ whole genome shotgun (WGS) entry which is preliminary data.</text>
</comment>
<dbReference type="AlphaFoldDB" id="A0AAD1X8Q8"/>
<proteinExistence type="predicted"/>
<protein>
    <submittedName>
        <fullName evidence="1">Uncharacterized protein</fullName>
    </submittedName>
</protein>